<keyword evidence="13" id="KW-0261">Viral envelope protein</keyword>
<dbReference type="KEGG" id="vg:80531911"/>
<dbReference type="Pfam" id="PF01688">
    <property type="entry name" value="Herpes_gI"/>
    <property type="match status" value="1"/>
</dbReference>
<keyword evidence="16" id="KW-0325">Glycoprotein</keyword>
<dbReference type="GO" id="GO:0044156">
    <property type="term" value="C:host cell junction"/>
    <property type="evidence" value="ECO:0007669"/>
    <property type="project" value="UniProtKB-SubCell"/>
</dbReference>
<evidence type="ECO:0000256" key="18">
    <source>
        <dbReference type="SAM" id="Phobius"/>
    </source>
</evidence>
<keyword evidence="20" id="KW-1185">Reference proteome</keyword>
<evidence type="ECO:0000256" key="15">
    <source>
        <dbReference type="ARBA" id="ARBA00023136"/>
    </source>
</evidence>
<evidence type="ECO:0000256" key="5">
    <source>
        <dbReference type="ARBA" id="ARBA00005825"/>
    </source>
</evidence>
<evidence type="ECO:0000256" key="16">
    <source>
        <dbReference type="ARBA" id="ARBA00023180"/>
    </source>
</evidence>
<evidence type="ECO:0000256" key="12">
    <source>
        <dbReference type="ARBA" id="ARBA00022870"/>
    </source>
</evidence>
<keyword evidence="15 18" id="KW-0472">Membrane</keyword>
<keyword evidence="11" id="KW-0946">Virion</keyword>
<evidence type="ECO:0000256" key="17">
    <source>
        <dbReference type="ARBA" id="ARBA00025134"/>
    </source>
</evidence>
<keyword evidence="7" id="KW-1032">Host cell membrane</keyword>
<evidence type="ECO:0000256" key="2">
    <source>
        <dbReference type="ARBA" id="ARBA00004315"/>
    </source>
</evidence>
<dbReference type="GeneID" id="80531911"/>
<evidence type="ECO:0000313" key="20">
    <source>
        <dbReference type="Proteomes" id="UP000326297"/>
    </source>
</evidence>
<dbReference type="GO" id="GO:0019031">
    <property type="term" value="C:viral envelope"/>
    <property type="evidence" value="ECO:0007669"/>
    <property type="project" value="UniProtKB-KW"/>
</dbReference>
<evidence type="ECO:0000256" key="11">
    <source>
        <dbReference type="ARBA" id="ARBA00022844"/>
    </source>
</evidence>
<dbReference type="EMBL" id="MH509440">
    <property type="protein sequence ID" value="QBN85184.1"/>
    <property type="molecule type" value="Genomic_DNA"/>
</dbReference>
<keyword evidence="12" id="KW-1043">Host membrane</keyword>
<evidence type="ECO:0000256" key="4">
    <source>
        <dbReference type="ARBA" id="ARBA00004402"/>
    </source>
</evidence>
<dbReference type="Proteomes" id="UP000326297">
    <property type="component" value="Segment"/>
</dbReference>
<comment type="subcellular location">
    <subcellularLocation>
        <location evidence="1">Host Golgi apparatus membrane</location>
        <topology evidence="1">Single-pass type I membrane protein</topology>
    </subcellularLocation>
    <subcellularLocation>
        <location evidence="2">Host cell junction</location>
    </subcellularLocation>
    <subcellularLocation>
        <location evidence="4">Host cell membrane</location>
        <topology evidence="4">Single-pass type I membrane protein</topology>
    </subcellularLocation>
    <subcellularLocation>
        <location evidence="3">Virion membrane</location>
        <topology evidence="3">Single-pass membrane protein</topology>
    </subcellularLocation>
</comment>
<dbReference type="InterPro" id="IPR002874">
    <property type="entry name" value="Herpes_gI"/>
</dbReference>
<dbReference type="GO" id="GO:0055036">
    <property type="term" value="C:virion membrane"/>
    <property type="evidence" value="ECO:0007669"/>
    <property type="project" value="UniProtKB-SubCell"/>
</dbReference>
<evidence type="ECO:0000256" key="8">
    <source>
        <dbReference type="ARBA" id="ARBA00022553"/>
    </source>
</evidence>
<protein>
    <recommendedName>
        <fullName evidence="6">Envelope glycoprotein I</fullName>
    </recommendedName>
</protein>
<evidence type="ECO:0000256" key="1">
    <source>
        <dbReference type="ARBA" id="ARBA00004244"/>
    </source>
</evidence>
<accession>A0A482F3T8</accession>
<dbReference type="GO" id="GO:0043657">
    <property type="term" value="C:host cell"/>
    <property type="evidence" value="ECO:0007669"/>
    <property type="project" value="InterPro"/>
</dbReference>
<sequence length="369" mass="42425">MLLIFLFMFFCGNVNGIVYRGTYMSMYVNTSSGYTVYPDDRDFNVTGYLLFLDDQRLPVTNYSGTIEIIYFNYSCYTVYQTIEYVSCPRIHNNAFRSCLIKVSKHHQSQLRINSSIETGVLLEIKNPKPSDSGVYIFRVQLENNKTDVFGISAFVYSFNKSGENITKPDSNQTENFTNHLVTPSTTISTKPFSETSHLNTFPTDIPAPVCHEVGKIENLYELLLGLNGNITDDVLLSEDSLIIQKTNIVTNTKINGQDYKKFKYLERNRKIAFVVIPLSIILLILLAIFGSIVNNVIRRHFFSCRRIYRPRTNPKIIIEKTQMLQGEKIENVCNEMLTWKNSTQKKPNSKALQREPSLETIKETIKEEM</sequence>
<comment type="similarity">
    <text evidence="5">Belongs to the alphaherpesvirinae glycoprotein I family.</text>
</comment>
<evidence type="ECO:0000256" key="3">
    <source>
        <dbReference type="ARBA" id="ARBA00004381"/>
    </source>
</evidence>
<keyword evidence="18" id="KW-1133">Transmembrane helix</keyword>
<evidence type="ECO:0000256" key="13">
    <source>
        <dbReference type="ARBA" id="ARBA00022879"/>
    </source>
</evidence>
<comment type="function">
    <text evidence="17">In epithelial cells, the heterodimer gE/gI is required for the cell-to-cell spread of the virus, by sorting nascent virions to cell junctions. Once the virus reaches the cell junctions, virus particles can spread to adjacent cells extremely rapidly through interactions with cellular receptors that accumulate at these junctions. Implicated in basolateral spread in polarized cells. In neuronal cells, gE/gI is essential for the anterograde spread of the infection throughout the host nervous system. Together with US9, the heterodimer gE/gI is involved in the sorting and transport of viral structural components toward axon tips.</text>
</comment>
<evidence type="ECO:0000256" key="14">
    <source>
        <dbReference type="ARBA" id="ARBA00023081"/>
    </source>
</evidence>
<keyword evidence="8" id="KW-0597">Phosphoprotein</keyword>
<dbReference type="GO" id="GO:0044178">
    <property type="term" value="C:host cell Golgi membrane"/>
    <property type="evidence" value="ECO:0007669"/>
    <property type="project" value="UniProtKB-SubCell"/>
</dbReference>
<feature type="transmembrane region" description="Helical" evidence="18">
    <location>
        <begin position="271"/>
        <end position="297"/>
    </location>
</feature>
<name>A0A482F3T8_9ALPH</name>
<evidence type="ECO:0000313" key="19">
    <source>
        <dbReference type="EMBL" id="QBN85184.1"/>
    </source>
</evidence>
<reference evidence="19" key="1">
    <citation type="submission" date="2018-06" db="EMBL/GenBank/DDBJ databases">
        <title>Metagenomic Sequencing for Combined Detection of RNA and DNA Viruses in Respiratory Samples From Pediatric Patients.</title>
        <authorList>
            <person name="van Boheemen S."/>
            <person name="van Rijn-Klink A.L."/>
            <person name="Pappas N."/>
            <person name="Carbo E.C."/>
            <person name="van 't Hof P."/>
            <person name="Vorderman R.H.P."/>
            <person name="Mei H."/>
            <person name="Claas E.C.J."/>
            <person name="Kroes A.C.M."/>
            <person name="de Vries J.J.C."/>
        </authorList>
    </citation>
    <scope>NUCLEOTIDE SEQUENCE [LARGE SCALE GENOMIC DNA]</scope>
</reference>
<evidence type="ECO:0000256" key="6">
    <source>
        <dbReference type="ARBA" id="ARBA00013983"/>
    </source>
</evidence>
<evidence type="ECO:0000256" key="7">
    <source>
        <dbReference type="ARBA" id="ARBA00022511"/>
    </source>
</evidence>
<keyword evidence="9 18" id="KW-0812">Transmembrane</keyword>
<organism evidence="19 20">
    <name type="scientific">Phocid alphaherpesvirus 1</name>
    <dbReference type="NCBI Taxonomy" id="47418"/>
    <lineage>
        <taxon>Viruses</taxon>
        <taxon>Duplodnaviria</taxon>
        <taxon>Heunggongvirae</taxon>
        <taxon>Peploviricota</taxon>
        <taxon>Herviviricetes</taxon>
        <taxon>Herpesvirales</taxon>
        <taxon>Orthoherpesviridae</taxon>
        <taxon>Alphaherpesvirinae</taxon>
        <taxon>Varicellovirus</taxon>
        <taxon>Varicellovirus phocidalpha1</taxon>
    </lineage>
</organism>
<keyword evidence="14" id="KW-1031">Host cell junction</keyword>
<evidence type="ECO:0000256" key="10">
    <source>
        <dbReference type="ARBA" id="ARBA00022812"/>
    </source>
</evidence>
<gene>
    <name evidence="19" type="primary">Us7</name>
</gene>
<proteinExistence type="inferred from homology"/>
<dbReference type="RefSeq" id="YP_010794896.1">
    <property type="nucleotide sequence ID" value="NC_075562.1"/>
</dbReference>
<evidence type="ECO:0000256" key="9">
    <source>
        <dbReference type="ARBA" id="ARBA00022692"/>
    </source>
</evidence>
<keyword evidence="10" id="KW-1040">Host Golgi apparatus</keyword>